<name>A0AAV8YU05_9CUCU</name>
<dbReference type="PANTHER" id="PTHR24291">
    <property type="entry name" value="CYTOCHROME P450 FAMILY 4"/>
    <property type="match status" value="1"/>
</dbReference>
<evidence type="ECO:0000256" key="14">
    <source>
        <dbReference type="SAM" id="Phobius"/>
    </source>
</evidence>
<keyword evidence="13 14" id="KW-0472">Membrane</keyword>
<keyword evidence="12" id="KW-0503">Monooxygenase</keyword>
<evidence type="ECO:0000313" key="16">
    <source>
        <dbReference type="Proteomes" id="UP001162162"/>
    </source>
</evidence>
<dbReference type="GO" id="GO:0005506">
    <property type="term" value="F:iron ion binding"/>
    <property type="evidence" value="ECO:0007669"/>
    <property type="project" value="InterPro"/>
</dbReference>
<dbReference type="GO" id="GO:0016705">
    <property type="term" value="F:oxidoreductase activity, acting on paired donors, with incorporation or reduction of molecular oxygen"/>
    <property type="evidence" value="ECO:0007669"/>
    <property type="project" value="InterPro"/>
</dbReference>
<evidence type="ECO:0008006" key="17">
    <source>
        <dbReference type="Google" id="ProtNLM"/>
    </source>
</evidence>
<dbReference type="AlphaFoldDB" id="A0AAV8YU05"/>
<evidence type="ECO:0000256" key="2">
    <source>
        <dbReference type="ARBA" id="ARBA00003690"/>
    </source>
</evidence>
<dbReference type="GO" id="GO:0020037">
    <property type="term" value="F:heme binding"/>
    <property type="evidence" value="ECO:0007669"/>
    <property type="project" value="InterPro"/>
</dbReference>
<keyword evidence="8" id="KW-0256">Endoplasmic reticulum</keyword>
<evidence type="ECO:0000256" key="6">
    <source>
        <dbReference type="ARBA" id="ARBA00022617"/>
    </source>
</evidence>
<dbReference type="PANTHER" id="PTHR24291:SF189">
    <property type="entry name" value="CYTOCHROME P450 4C3-RELATED"/>
    <property type="match status" value="1"/>
</dbReference>
<feature type="transmembrane region" description="Helical" evidence="14">
    <location>
        <begin position="120"/>
        <end position="141"/>
    </location>
</feature>
<organism evidence="15 16">
    <name type="scientific">Aromia moschata</name>
    <dbReference type="NCBI Taxonomy" id="1265417"/>
    <lineage>
        <taxon>Eukaryota</taxon>
        <taxon>Metazoa</taxon>
        <taxon>Ecdysozoa</taxon>
        <taxon>Arthropoda</taxon>
        <taxon>Hexapoda</taxon>
        <taxon>Insecta</taxon>
        <taxon>Pterygota</taxon>
        <taxon>Neoptera</taxon>
        <taxon>Endopterygota</taxon>
        <taxon>Coleoptera</taxon>
        <taxon>Polyphaga</taxon>
        <taxon>Cucujiformia</taxon>
        <taxon>Chrysomeloidea</taxon>
        <taxon>Cerambycidae</taxon>
        <taxon>Cerambycinae</taxon>
        <taxon>Callichromatini</taxon>
        <taxon>Aromia</taxon>
    </lineage>
</organism>
<evidence type="ECO:0000256" key="3">
    <source>
        <dbReference type="ARBA" id="ARBA00004174"/>
    </source>
</evidence>
<keyword evidence="7" id="KW-0479">Metal-binding</keyword>
<evidence type="ECO:0000313" key="15">
    <source>
        <dbReference type="EMBL" id="KAJ8954181.1"/>
    </source>
</evidence>
<keyword evidence="14" id="KW-1133">Transmembrane helix</keyword>
<evidence type="ECO:0000256" key="12">
    <source>
        <dbReference type="ARBA" id="ARBA00023033"/>
    </source>
</evidence>
<evidence type="ECO:0000256" key="5">
    <source>
        <dbReference type="ARBA" id="ARBA00010617"/>
    </source>
</evidence>
<dbReference type="InterPro" id="IPR036396">
    <property type="entry name" value="Cyt_P450_sf"/>
</dbReference>
<comment type="subcellular location">
    <subcellularLocation>
        <location evidence="4">Endoplasmic reticulum membrane</location>
        <topology evidence="4">Peripheral membrane protein</topology>
    </subcellularLocation>
    <subcellularLocation>
        <location evidence="3">Microsome membrane</location>
        <topology evidence="3">Peripheral membrane protein</topology>
    </subcellularLocation>
</comment>
<dbReference type="SUPFAM" id="SSF48264">
    <property type="entry name" value="Cytochrome P450"/>
    <property type="match status" value="1"/>
</dbReference>
<evidence type="ECO:0000256" key="9">
    <source>
        <dbReference type="ARBA" id="ARBA00022848"/>
    </source>
</evidence>
<evidence type="ECO:0000256" key="7">
    <source>
        <dbReference type="ARBA" id="ARBA00022723"/>
    </source>
</evidence>
<comment type="function">
    <text evidence="2">May be involved in the metabolism of insect hormones and in the breakdown of synthetic insecticides.</text>
</comment>
<evidence type="ECO:0000256" key="4">
    <source>
        <dbReference type="ARBA" id="ARBA00004406"/>
    </source>
</evidence>
<dbReference type="Gene3D" id="1.10.630.10">
    <property type="entry name" value="Cytochrome P450"/>
    <property type="match status" value="1"/>
</dbReference>
<dbReference type="Pfam" id="PF00067">
    <property type="entry name" value="p450"/>
    <property type="match status" value="1"/>
</dbReference>
<gene>
    <name evidence="15" type="ORF">NQ318_005776</name>
</gene>
<feature type="transmembrane region" description="Helical" evidence="14">
    <location>
        <begin position="20"/>
        <end position="41"/>
    </location>
</feature>
<keyword evidence="6" id="KW-0349">Heme</keyword>
<evidence type="ECO:0000256" key="10">
    <source>
        <dbReference type="ARBA" id="ARBA00023002"/>
    </source>
</evidence>
<sequence length="315" mass="36263">MFLYDPEKMDVTLPLHTWTATELLLEVAILATLIWYIQFLWSRRKSFVHTSNMPGPLYIPLIGSAMIATGDSYDTLHNMMELFREYPGIFRAWFGLKLFIGVSKPEYFEILLTKCLKKKYLYYSALPLVGDGIFFGATKIITPTFNQKILDNFVAVFSEQSNILVEQLKKHSGKGEFDIFQMVYRCTLDGICETAMGVKMNCQIKVHPYSEWVDRMIEIILQRITVIWYHVDFIFNMTPMSCELENITRNIHQFTANVTPKRKAFLDYLIEMTGDGDSKFTDKELTDEVTTFVIAVKCIKSSADHPDAQSRGGTV</sequence>
<keyword evidence="9" id="KW-0492">Microsome</keyword>
<comment type="caution">
    <text evidence="15">The sequence shown here is derived from an EMBL/GenBank/DDBJ whole genome shotgun (WGS) entry which is preliminary data.</text>
</comment>
<comment type="cofactor">
    <cofactor evidence="1">
        <name>heme</name>
        <dbReference type="ChEBI" id="CHEBI:30413"/>
    </cofactor>
</comment>
<accession>A0AAV8YU05</accession>
<evidence type="ECO:0000256" key="13">
    <source>
        <dbReference type="ARBA" id="ARBA00023136"/>
    </source>
</evidence>
<dbReference type="Proteomes" id="UP001162162">
    <property type="component" value="Unassembled WGS sequence"/>
</dbReference>
<keyword evidence="11" id="KW-0408">Iron</keyword>
<evidence type="ECO:0000256" key="1">
    <source>
        <dbReference type="ARBA" id="ARBA00001971"/>
    </source>
</evidence>
<keyword evidence="16" id="KW-1185">Reference proteome</keyword>
<comment type="similarity">
    <text evidence="5">Belongs to the cytochrome P450 family.</text>
</comment>
<evidence type="ECO:0000256" key="11">
    <source>
        <dbReference type="ARBA" id="ARBA00023004"/>
    </source>
</evidence>
<evidence type="ECO:0000256" key="8">
    <source>
        <dbReference type="ARBA" id="ARBA00022824"/>
    </source>
</evidence>
<keyword evidence="10" id="KW-0560">Oxidoreductase</keyword>
<dbReference type="InterPro" id="IPR001128">
    <property type="entry name" value="Cyt_P450"/>
</dbReference>
<reference evidence="15" key="1">
    <citation type="journal article" date="2023" name="Insect Mol. Biol.">
        <title>Genome sequencing provides insights into the evolution of gene families encoding plant cell wall-degrading enzymes in longhorned beetles.</title>
        <authorList>
            <person name="Shin N.R."/>
            <person name="Okamura Y."/>
            <person name="Kirsch R."/>
            <person name="Pauchet Y."/>
        </authorList>
    </citation>
    <scope>NUCLEOTIDE SEQUENCE</scope>
    <source>
        <strain evidence="15">AMC_N1</strain>
    </source>
</reference>
<dbReference type="GO" id="GO:0005789">
    <property type="term" value="C:endoplasmic reticulum membrane"/>
    <property type="evidence" value="ECO:0007669"/>
    <property type="project" value="UniProtKB-SubCell"/>
</dbReference>
<protein>
    <recommendedName>
        <fullName evidence="17">Cytochrome P450</fullName>
    </recommendedName>
</protein>
<dbReference type="InterPro" id="IPR050196">
    <property type="entry name" value="Cytochrome_P450_Monoox"/>
</dbReference>
<keyword evidence="14" id="KW-0812">Transmembrane</keyword>
<dbReference type="GO" id="GO:0004497">
    <property type="term" value="F:monooxygenase activity"/>
    <property type="evidence" value="ECO:0007669"/>
    <property type="project" value="UniProtKB-KW"/>
</dbReference>
<dbReference type="EMBL" id="JAPWTK010000050">
    <property type="protein sequence ID" value="KAJ8954181.1"/>
    <property type="molecule type" value="Genomic_DNA"/>
</dbReference>
<proteinExistence type="inferred from homology"/>